<name>A0AAE9DII4_CAEBR</name>
<dbReference type="EMBL" id="CP090892">
    <property type="protein sequence ID" value="ULU04483.1"/>
    <property type="molecule type" value="Genomic_DNA"/>
</dbReference>
<evidence type="ECO:0000313" key="2">
    <source>
        <dbReference type="EMBL" id="ULU04483.1"/>
    </source>
</evidence>
<feature type="region of interest" description="Disordered" evidence="1">
    <location>
        <begin position="50"/>
        <end position="80"/>
    </location>
</feature>
<proteinExistence type="predicted"/>
<sequence length="95" mass="10750">MTKFSYTSSTSSPVSVPVADWITCAVVGSPVEWKGRVRFPRWSSIDDVRRTDVSTTHRSGTEDVAGGPAPTNKERSKEDHWRNDNWYCSECKLKK</sequence>
<gene>
    <name evidence="2" type="ORF">L3Y34_017329</name>
</gene>
<evidence type="ECO:0000313" key="3">
    <source>
        <dbReference type="Proteomes" id="UP000827892"/>
    </source>
</evidence>
<organism evidence="2 3">
    <name type="scientific">Caenorhabditis briggsae</name>
    <dbReference type="NCBI Taxonomy" id="6238"/>
    <lineage>
        <taxon>Eukaryota</taxon>
        <taxon>Metazoa</taxon>
        <taxon>Ecdysozoa</taxon>
        <taxon>Nematoda</taxon>
        <taxon>Chromadorea</taxon>
        <taxon>Rhabditida</taxon>
        <taxon>Rhabditina</taxon>
        <taxon>Rhabditomorpha</taxon>
        <taxon>Rhabditoidea</taxon>
        <taxon>Rhabditidae</taxon>
        <taxon>Peloderinae</taxon>
        <taxon>Caenorhabditis</taxon>
    </lineage>
</organism>
<evidence type="ECO:0000256" key="1">
    <source>
        <dbReference type="SAM" id="MobiDB-lite"/>
    </source>
</evidence>
<accession>A0AAE9DII4</accession>
<protein>
    <submittedName>
        <fullName evidence="2">Uncharacterized protein</fullName>
    </submittedName>
</protein>
<dbReference type="AlphaFoldDB" id="A0AAE9DII4"/>
<dbReference type="Proteomes" id="UP000827892">
    <property type="component" value="Chromosome II"/>
</dbReference>
<reference evidence="2 3" key="1">
    <citation type="submission" date="2022-05" db="EMBL/GenBank/DDBJ databases">
        <title>Chromosome-level reference genomes for two strains of Caenorhabditis briggsae: an improved platform for comparative genomics.</title>
        <authorList>
            <person name="Stevens L."/>
            <person name="Andersen E.C."/>
        </authorList>
    </citation>
    <scope>NUCLEOTIDE SEQUENCE [LARGE SCALE GENOMIC DNA]</scope>
    <source>
        <strain evidence="2">QX1410_ONT</strain>
        <tissue evidence="2">Whole-organism</tissue>
    </source>
</reference>